<protein>
    <recommendedName>
        <fullName evidence="2">biotin carboxylase</fullName>
        <ecNumber evidence="2">6.3.4.14</ecNumber>
    </recommendedName>
</protein>
<dbReference type="EC" id="6.3.4.14" evidence="2"/>
<evidence type="ECO:0000259" key="11">
    <source>
        <dbReference type="PROSITE" id="PS50975"/>
    </source>
</evidence>
<dbReference type="FunFam" id="3.40.50.20:FF:000010">
    <property type="entry name" value="Propionyl-CoA carboxylase subunit alpha"/>
    <property type="match status" value="1"/>
</dbReference>
<dbReference type="SUPFAM" id="SSF52440">
    <property type="entry name" value="PreATP-grasp domain"/>
    <property type="match status" value="1"/>
</dbReference>
<accession>A0A7K0E0L9</accession>
<dbReference type="InterPro" id="IPR011053">
    <property type="entry name" value="Single_hybrid_motif"/>
</dbReference>
<dbReference type="RefSeq" id="WP_153348310.1">
    <property type="nucleotide sequence ID" value="NZ_WEGI01000016.1"/>
</dbReference>
<dbReference type="SMART" id="SM00878">
    <property type="entry name" value="Biotin_carb_C"/>
    <property type="match status" value="1"/>
</dbReference>
<dbReference type="Pfam" id="PF02785">
    <property type="entry name" value="Biotin_carb_C"/>
    <property type="match status" value="1"/>
</dbReference>
<dbReference type="FunFam" id="2.40.50.100:FF:000003">
    <property type="entry name" value="Acetyl-CoA carboxylase biotin carboxyl carrier protein"/>
    <property type="match status" value="1"/>
</dbReference>
<dbReference type="GO" id="GO:0004075">
    <property type="term" value="F:biotin carboxylase activity"/>
    <property type="evidence" value="ECO:0007669"/>
    <property type="project" value="UniProtKB-EC"/>
</dbReference>
<dbReference type="Pfam" id="PF02786">
    <property type="entry name" value="CPSase_L_D2"/>
    <property type="match status" value="2"/>
</dbReference>
<dbReference type="Pfam" id="PF21139">
    <property type="entry name" value="BT_MCC_alpha"/>
    <property type="match status" value="1"/>
</dbReference>
<dbReference type="InterPro" id="IPR050856">
    <property type="entry name" value="Biotin_carboxylase_complex"/>
</dbReference>
<comment type="caution">
    <text evidence="13">The sequence shown here is derived from an EMBL/GenBank/DDBJ whole genome shotgun (WGS) entry which is preliminary data.</text>
</comment>
<dbReference type="OrthoDB" id="4435847at2"/>
<comment type="catalytic activity">
    <reaction evidence="7">
        <text>N(6)-biotinyl-L-lysyl-[protein] + hydrogencarbonate + ATP = N(6)-carboxybiotinyl-L-lysyl-[protein] + ADP + phosphate + H(+)</text>
        <dbReference type="Rhea" id="RHEA:13501"/>
        <dbReference type="Rhea" id="RHEA-COMP:10505"/>
        <dbReference type="Rhea" id="RHEA-COMP:10506"/>
        <dbReference type="ChEBI" id="CHEBI:15378"/>
        <dbReference type="ChEBI" id="CHEBI:17544"/>
        <dbReference type="ChEBI" id="CHEBI:30616"/>
        <dbReference type="ChEBI" id="CHEBI:43474"/>
        <dbReference type="ChEBI" id="CHEBI:83144"/>
        <dbReference type="ChEBI" id="CHEBI:83145"/>
        <dbReference type="ChEBI" id="CHEBI:456216"/>
        <dbReference type="EC" id="6.3.4.14"/>
    </reaction>
    <physiologicalReaction direction="left-to-right" evidence="7">
        <dbReference type="Rhea" id="RHEA:13502"/>
    </physiologicalReaction>
</comment>
<comment type="cofactor">
    <cofactor evidence="1">
        <name>biotin</name>
        <dbReference type="ChEBI" id="CHEBI:57586"/>
    </cofactor>
</comment>
<dbReference type="InterPro" id="IPR011761">
    <property type="entry name" value="ATP-grasp"/>
</dbReference>
<dbReference type="InterPro" id="IPR005481">
    <property type="entry name" value="BC-like_N"/>
</dbReference>
<keyword evidence="4 8" id="KW-0547">Nucleotide-binding</keyword>
<keyword evidence="3" id="KW-0436">Ligase</keyword>
<reference evidence="13 14" key="1">
    <citation type="submission" date="2019-10" db="EMBL/GenBank/DDBJ databases">
        <title>Nocardia macrotermitis sp. nov. and Nocardia aurantia sp. nov., isolated from the gut of fungus growing-termite Macrotermes natalensis.</title>
        <authorList>
            <person name="Benndorf R."/>
            <person name="Schwitalla J."/>
            <person name="Martin K."/>
            <person name="De Beer W."/>
            <person name="Kaster A.-K."/>
            <person name="Vollmers J."/>
            <person name="Poulsen M."/>
            <person name="Beemelmanns C."/>
        </authorList>
    </citation>
    <scope>NUCLEOTIDE SEQUENCE [LARGE SCALE GENOMIC DNA]</scope>
    <source>
        <strain evidence="13 14">RB56</strain>
    </source>
</reference>
<dbReference type="CDD" id="cd06850">
    <property type="entry name" value="biotinyl_domain"/>
    <property type="match status" value="1"/>
</dbReference>
<dbReference type="InterPro" id="IPR011054">
    <property type="entry name" value="Rudment_hybrid_motif"/>
</dbReference>
<dbReference type="InterPro" id="IPR000089">
    <property type="entry name" value="Biotin_lipoyl"/>
</dbReference>
<dbReference type="InterPro" id="IPR016185">
    <property type="entry name" value="PreATP-grasp_dom_sf"/>
</dbReference>
<dbReference type="InterPro" id="IPR005482">
    <property type="entry name" value="Biotin_COase_C"/>
</dbReference>
<evidence type="ECO:0000256" key="8">
    <source>
        <dbReference type="PROSITE-ProRule" id="PRU00409"/>
    </source>
</evidence>
<feature type="region of interest" description="Disordered" evidence="9">
    <location>
        <begin position="253"/>
        <end position="278"/>
    </location>
</feature>
<dbReference type="InterPro" id="IPR048429">
    <property type="entry name" value="MCC_alpha_BT"/>
</dbReference>
<dbReference type="SUPFAM" id="SSF51230">
    <property type="entry name" value="Single hybrid motif"/>
    <property type="match status" value="1"/>
</dbReference>
<keyword evidence="6" id="KW-0092">Biotin</keyword>
<dbReference type="PROSITE" id="PS50979">
    <property type="entry name" value="BC"/>
    <property type="match status" value="1"/>
</dbReference>
<dbReference type="GO" id="GO:0046872">
    <property type="term" value="F:metal ion binding"/>
    <property type="evidence" value="ECO:0007669"/>
    <property type="project" value="InterPro"/>
</dbReference>
<organism evidence="13 14">
    <name type="scientific">Nocardia aurantia</name>
    <dbReference type="NCBI Taxonomy" id="2585199"/>
    <lineage>
        <taxon>Bacteria</taxon>
        <taxon>Bacillati</taxon>
        <taxon>Actinomycetota</taxon>
        <taxon>Actinomycetes</taxon>
        <taxon>Mycobacteriales</taxon>
        <taxon>Nocardiaceae</taxon>
        <taxon>Nocardia</taxon>
    </lineage>
</organism>
<keyword evidence="5 8" id="KW-0067">ATP-binding</keyword>
<dbReference type="AlphaFoldDB" id="A0A7K0E0L9"/>
<evidence type="ECO:0000256" key="7">
    <source>
        <dbReference type="ARBA" id="ARBA00048501"/>
    </source>
</evidence>
<feature type="domain" description="Biotin carboxylation" evidence="12">
    <location>
        <begin position="15"/>
        <end position="481"/>
    </location>
</feature>
<gene>
    <name evidence="13" type="primary">accA1_2</name>
    <name evidence="13" type="ORF">NRB56_66680</name>
</gene>
<dbReference type="GO" id="GO:0005524">
    <property type="term" value="F:ATP binding"/>
    <property type="evidence" value="ECO:0007669"/>
    <property type="project" value="UniProtKB-UniRule"/>
</dbReference>
<dbReference type="Gene3D" id="3.30.470.20">
    <property type="entry name" value="ATP-grasp fold, B domain"/>
    <property type="match status" value="1"/>
</dbReference>
<dbReference type="Pfam" id="PF00289">
    <property type="entry name" value="Biotin_carb_N"/>
    <property type="match status" value="1"/>
</dbReference>
<evidence type="ECO:0000256" key="2">
    <source>
        <dbReference type="ARBA" id="ARBA00013263"/>
    </source>
</evidence>
<dbReference type="InterPro" id="IPR001882">
    <property type="entry name" value="Biotin_BS"/>
</dbReference>
<feature type="compositionally biased region" description="Basic and acidic residues" evidence="9">
    <location>
        <begin position="253"/>
        <end position="262"/>
    </location>
</feature>
<dbReference type="PANTHER" id="PTHR18866">
    <property type="entry name" value="CARBOXYLASE:PYRUVATE/ACETYL-COA/PROPIONYL-COA CARBOXYLASE"/>
    <property type="match status" value="1"/>
</dbReference>
<dbReference type="PROSITE" id="PS50975">
    <property type="entry name" value="ATP_GRASP"/>
    <property type="match status" value="1"/>
</dbReference>
<evidence type="ECO:0000256" key="9">
    <source>
        <dbReference type="SAM" id="MobiDB-lite"/>
    </source>
</evidence>
<dbReference type="EMBL" id="WEGI01000016">
    <property type="protein sequence ID" value="MQY31062.1"/>
    <property type="molecule type" value="Genomic_DNA"/>
</dbReference>
<keyword evidence="14" id="KW-1185">Reference proteome</keyword>
<evidence type="ECO:0000313" key="13">
    <source>
        <dbReference type="EMBL" id="MQY31062.1"/>
    </source>
</evidence>
<evidence type="ECO:0000256" key="4">
    <source>
        <dbReference type="ARBA" id="ARBA00022741"/>
    </source>
</evidence>
<name>A0A7K0E0L9_9NOCA</name>
<dbReference type="Proteomes" id="UP000431401">
    <property type="component" value="Unassembled WGS sequence"/>
</dbReference>
<dbReference type="Gene3D" id="2.40.50.100">
    <property type="match status" value="1"/>
</dbReference>
<dbReference type="InterPro" id="IPR005479">
    <property type="entry name" value="CPAse_ATP-bd"/>
</dbReference>
<feature type="domain" description="Lipoyl-binding" evidence="10">
    <location>
        <begin position="616"/>
        <end position="691"/>
    </location>
</feature>
<sequence>MSESESAATISGAATITSVLVANRGEIARRVFATCRRMGLGTVAVYSDADAASPHVAEADAAIRLPGNTPAETYLRGDLIVAAALAAGADAIHPGYGFLSENAEFARSVLDAGLVWIGPPVAAIEQMGSKVESKKMMDAAGVPVLRELDPAEVTAAELPVLIKASAGGGGRGMRVVRELAELPAQLEAARREAESAFGDPTVFCERYLETGRHIEVQVMADAHGTVWAVGERECSIQRRHQKVVEEAPSPLVERIDGARDSGSRTSSGQSAGERGRPTMRERLFHAARLATEAIGYRGAGTVEFLADEQGDFFFLEMNTRLQVEHPVTECTTGLDLVRTQIRVAQGHRLPAEPPPLRGHSIEVRLYAEDPAQDWQPQSGSVHHIDFGPGTTEFAVLSEAGVRVDSGVVPGSVVGVHYDPMLAKVISYADTRDEAAHLLATTLRRARIHGLVTNRDLLVRVLRHPAFLAGDTDTAFFATHGLETLAAPLVSESGEALSAVAAALADAAANRAAAGIGGGLPSGWRNLPSDPQRKSYESRTTGTHEIRYRFTRTDVAVDGHEGLTAAEVTPASVTLLVPGDRGPVRRRFEVARYGDAIAVDSPLGPVALRRVPRFTDPADQVAAGSLLAPMPGTVIRLGAEPGSTVVKGQPLLWLEAMKMEHTIAAPADGVLTELNVIVGQQVEVGAVLAVVSDDSDTTTETQE</sequence>
<proteinExistence type="predicted"/>
<dbReference type="Pfam" id="PF00364">
    <property type="entry name" value="Biotin_lipoyl"/>
    <property type="match status" value="1"/>
</dbReference>
<evidence type="ECO:0000256" key="6">
    <source>
        <dbReference type="ARBA" id="ARBA00023267"/>
    </source>
</evidence>
<evidence type="ECO:0000259" key="10">
    <source>
        <dbReference type="PROSITE" id="PS50968"/>
    </source>
</evidence>
<evidence type="ECO:0000256" key="3">
    <source>
        <dbReference type="ARBA" id="ARBA00022598"/>
    </source>
</evidence>
<dbReference type="SUPFAM" id="SSF56059">
    <property type="entry name" value="Glutathione synthetase ATP-binding domain-like"/>
    <property type="match status" value="1"/>
</dbReference>
<evidence type="ECO:0000256" key="5">
    <source>
        <dbReference type="ARBA" id="ARBA00022840"/>
    </source>
</evidence>
<evidence type="ECO:0000259" key="12">
    <source>
        <dbReference type="PROSITE" id="PS50979"/>
    </source>
</evidence>
<evidence type="ECO:0000313" key="14">
    <source>
        <dbReference type="Proteomes" id="UP000431401"/>
    </source>
</evidence>
<dbReference type="PANTHER" id="PTHR18866:SF126">
    <property type="entry name" value="BIOTIN CARBOXYLASE"/>
    <property type="match status" value="1"/>
</dbReference>
<evidence type="ECO:0000256" key="1">
    <source>
        <dbReference type="ARBA" id="ARBA00001953"/>
    </source>
</evidence>
<dbReference type="PROSITE" id="PS50968">
    <property type="entry name" value="BIOTINYL_LIPOYL"/>
    <property type="match status" value="1"/>
</dbReference>
<dbReference type="PROSITE" id="PS00867">
    <property type="entry name" value="CPSASE_2"/>
    <property type="match status" value="1"/>
</dbReference>
<feature type="domain" description="ATP-grasp" evidence="11">
    <location>
        <begin position="121"/>
        <end position="345"/>
    </location>
</feature>
<dbReference type="PROSITE" id="PS00188">
    <property type="entry name" value="BIOTIN"/>
    <property type="match status" value="1"/>
</dbReference>
<dbReference type="InterPro" id="IPR011764">
    <property type="entry name" value="Biotin_carboxylation_dom"/>
</dbReference>
<dbReference type="SUPFAM" id="SSF51246">
    <property type="entry name" value="Rudiment single hybrid motif"/>
    <property type="match status" value="1"/>
</dbReference>